<dbReference type="WBParaSite" id="PSAMB.scaffold1568size29916.g13852.t1">
    <property type="protein sequence ID" value="PSAMB.scaffold1568size29916.g13852.t1"/>
    <property type="gene ID" value="PSAMB.scaffold1568size29916.g13852"/>
</dbReference>
<feature type="chain" id="PRO_5036734396" evidence="1">
    <location>
        <begin position="33"/>
        <end position="144"/>
    </location>
</feature>
<accession>A0A914V5L4</accession>
<proteinExistence type="predicted"/>
<evidence type="ECO:0000256" key="1">
    <source>
        <dbReference type="SAM" id="SignalP"/>
    </source>
</evidence>
<evidence type="ECO:0000313" key="3">
    <source>
        <dbReference type="Proteomes" id="UP000887566"/>
    </source>
</evidence>
<evidence type="ECO:0000259" key="2">
    <source>
        <dbReference type="Pfam" id="PF01681"/>
    </source>
</evidence>
<organism evidence="3 4">
    <name type="scientific">Plectus sambesii</name>
    <dbReference type="NCBI Taxonomy" id="2011161"/>
    <lineage>
        <taxon>Eukaryota</taxon>
        <taxon>Metazoa</taxon>
        <taxon>Ecdysozoa</taxon>
        <taxon>Nematoda</taxon>
        <taxon>Chromadorea</taxon>
        <taxon>Plectida</taxon>
        <taxon>Plectina</taxon>
        <taxon>Plectoidea</taxon>
        <taxon>Plectidae</taxon>
        <taxon>Plectus</taxon>
    </lineage>
</organism>
<evidence type="ECO:0000313" key="4">
    <source>
        <dbReference type="WBParaSite" id="PSAMB.scaffold1568size29916.g13852.t1"/>
    </source>
</evidence>
<sequence>MSAQRLTSPLLVGVVLSTTLLVLNLAVYETDACAATVTTPSTCACPSLDSLPYIGFVGGTLDNPLSFTTPSENFGEACEPTTITCNVLPASAADEIDFFYGSDFDNPVAVSPTAASGSSVSVDVTCNSAGYWTYNGARFDKLSC</sequence>
<keyword evidence="1" id="KW-0732">Signal</keyword>
<feature type="domain" description="C6" evidence="2">
    <location>
        <begin position="66"/>
        <end position="144"/>
    </location>
</feature>
<reference evidence="4" key="1">
    <citation type="submission" date="2022-11" db="UniProtKB">
        <authorList>
            <consortium name="WormBaseParasite"/>
        </authorList>
    </citation>
    <scope>IDENTIFICATION</scope>
</reference>
<name>A0A914V5L4_9BILA</name>
<keyword evidence="3" id="KW-1185">Reference proteome</keyword>
<dbReference type="Proteomes" id="UP000887566">
    <property type="component" value="Unplaced"/>
</dbReference>
<dbReference type="InterPro" id="IPR002601">
    <property type="entry name" value="C6_domain"/>
</dbReference>
<dbReference type="Pfam" id="PF01681">
    <property type="entry name" value="C6"/>
    <property type="match status" value="1"/>
</dbReference>
<feature type="signal peptide" evidence="1">
    <location>
        <begin position="1"/>
        <end position="32"/>
    </location>
</feature>
<dbReference type="AlphaFoldDB" id="A0A914V5L4"/>
<protein>
    <submittedName>
        <fullName evidence="4">C6 domain-containing protein</fullName>
    </submittedName>
</protein>